<organism evidence="12 13">
    <name type="scientific">Hondaea fermentalgiana</name>
    <dbReference type="NCBI Taxonomy" id="2315210"/>
    <lineage>
        <taxon>Eukaryota</taxon>
        <taxon>Sar</taxon>
        <taxon>Stramenopiles</taxon>
        <taxon>Bigyra</taxon>
        <taxon>Labyrinthulomycetes</taxon>
        <taxon>Thraustochytrida</taxon>
        <taxon>Thraustochytriidae</taxon>
        <taxon>Hondaea</taxon>
    </lineage>
</organism>
<comment type="subcellular location">
    <subcellularLocation>
        <location evidence="1">Membrane</location>
        <topology evidence="1">Multi-pass membrane protein</topology>
    </subcellularLocation>
</comment>
<evidence type="ECO:0000256" key="6">
    <source>
        <dbReference type="ARBA" id="ARBA00023180"/>
    </source>
</evidence>
<dbReference type="AlphaFoldDB" id="A0A2R5GPI4"/>
<feature type="transmembrane region" description="Helical" evidence="9">
    <location>
        <begin position="625"/>
        <end position="643"/>
    </location>
</feature>
<evidence type="ECO:0000256" key="1">
    <source>
        <dbReference type="ARBA" id="ARBA00004141"/>
    </source>
</evidence>
<evidence type="ECO:0000256" key="9">
    <source>
        <dbReference type="SAM" id="Phobius"/>
    </source>
</evidence>
<dbReference type="InterPro" id="IPR013122">
    <property type="entry name" value="PKD1_2_channel"/>
</dbReference>
<dbReference type="Pfam" id="PF08016">
    <property type="entry name" value="PKD_channel"/>
    <property type="match status" value="1"/>
</dbReference>
<feature type="region of interest" description="Disordered" evidence="8">
    <location>
        <begin position="279"/>
        <end position="302"/>
    </location>
</feature>
<feature type="coiled-coil region" evidence="7">
    <location>
        <begin position="12"/>
        <end position="67"/>
    </location>
</feature>
<dbReference type="Proteomes" id="UP000241890">
    <property type="component" value="Unassembled WGS sequence"/>
</dbReference>
<feature type="domain" description="Polycystin" evidence="11">
    <location>
        <begin position="448"/>
        <end position="652"/>
    </location>
</feature>
<dbReference type="Gene3D" id="1.10.287.70">
    <property type="match status" value="1"/>
</dbReference>
<evidence type="ECO:0000259" key="10">
    <source>
        <dbReference type="Pfam" id="PF08016"/>
    </source>
</evidence>
<dbReference type="InterPro" id="IPR051223">
    <property type="entry name" value="Polycystin"/>
</dbReference>
<protein>
    <submittedName>
        <fullName evidence="12">Polycystic kidney disease 2-like 2 protein</fullName>
    </submittedName>
</protein>
<comment type="similarity">
    <text evidence="2">Belongs to the polycystin family.</text>
</comment>
<dbReference type="EMBL" id="BEYU01000065">
    <property type="protein sequence ID" value="GBG29784.1"/>
    <property type="molecule type" value="Genomic_DNA"/>
</dbReference>
<dbReference type="Pfam" id="PF20519">
    <property type="entry name" value="Polycystin_dom"/>
    <property type="match status" value="1"/>
</dbReference>
<evidence type="ECO:0000259" key="11">
    <source>
        <dbReference type="Pfam" id="PF20519"/>
    </source>
</evidence>
<gene>
    <name evidence="12" type="ORF">FCC1311_060042</name>
</gene>
<feature type="transmembrane region" description="Helical" evidence="9">
    <location>
        <begin position="663"/>
        <end position="687"/>
    </location>
</feature>
<feature type="transmembrane region" description="Helical" evidence="9">
    <location>
        <begin position="855"/>
        <end position="876"/>
    </location>
</feature>
<keyword evidence="4 9" id="KW-1133">Transmembrane helix</keyword>
<dbReference type="GO" id="GO:0005509">
    <property type="term" value="F:calcium ion binding"/>
    <property type="evidence" value="ECO:0007669"/>
    <property type="project" value="InterPro"/>
</dbReference>
<dbReference type="PANTHER" id="PTHR10877:SF183">
    <property type="entry name" value="AT14535P-RELATED"/>
    <property type="match status" value="1"/>
</dbReference>
<keyword evidence="3 9" id="KW-0812">Transmembrane</keyword>
<feature type="transmembrane region" description="Helical" evidence="9">
    <location>
        <begin position="699"/>
        <end position="718"/>
    </location>
</feature>
<evidence type="ECO:0000256" key="3">
    <source>
        <dbReference type="ARBA" id="ARBA00022692"/>
    </source>
</evidence>
<dbReference type="PANTHER" id="PTHR10877">
    <property type="entry name" value="POLYCYSTIN FAMILY MEMBER"/>
    <property type="match status" value="1"/>
</dbReference>
<proteinExistence type="inferred from homology"/>
<accession>A0A2R5GPI4</accession>
<dbReference type="InterPro" id="IPR003915">
    <property type="entry name" value="PKD_2"/>
</dbReference>
<dbReference type="OrthoDB" id="444119at2759"/>
<keyword evidence="5 9" id="KW-0472">Membrane</keyword>
<keyword evidence="13" id="KW-1185">Reference proteome</keyword>
<dbReference type="InterPro" id="IPR046791">
    <property type="entry name" value="Polycystin_dom"/>
</dbReference>
<evidence type="ECO:0000256" key="5">
    <source>
        <dbReference type="ARBA" id="ARBA00023136"/>
    </source>
</evidence>
<feature type="transmembrane region" description="Helical" evidence="9">
    <location>
        <begin position="392"/>
        <end position="410"/>
    </location>
</feature>
<evidence type="ECO:0000256" key="4">
    <source>
        <dbReference type="ARBA" id="ARBA00022989"/>
    </source>
</evidence>
<reference evidence="12 13" key="1">
    <citation type="submission" date="2017-12" db="EMBL/GenBank/DDBJ databases">
        <title>Sequencing, de novo assembly and annotation of complete genome of a new Thraustochytrid species, strain FCC1311.</title>
        <authorList>
            <person name="Sedici K."/>
            <person name="Godart F."/>
            <person name="Aiese Cigliano R."/>
            <person name="Sanseverino W."/>
            <person name="Barakat M."/>
            <person name="Ortet P."/>
            <person name="Marechal E."/>
            <person name="Cagnac O."/>
            <person name="Amato A."/>
        </authorList>
    </citation>
    <scope>NUCLEOTIDE SEQUENCE [LARGE SCALE GENOMIC DNA]</scope>
</reference>
<evidence type="ECO:0000313" key="12">
    <source>
        <dbReference type="EMBL" id="GBG29784.1"/>
    </source>
</evidence>
<evidence type="ECO:0000256" key="7">
    <source>
        <dbReference type="SAM" id="Coils"/>
    </source>
</evidence>
<keyword evidence="6" id="KW-0325">Glycoprotein</keyword>
<evidence type="ECO:0000313" key="13">
    <source>
        <dbReference type="Proteomes" id="UP000241890"/>
    </source>
</evidence>
<keyword evidence="7" id="KW-0175">Coiled coil</keyword>
<feature type="domain" description="Polycystin cation channel PKD1/PKD2" evidence="10">
    <location>
        <begin position="679"/>
        <end position="881"/>
    </location>
</feature>
<evidence type="ECO:0000256" key="8">
    <source>
        <dbReference type="SAM" id="MobiDB-lite"/>
    </source>
</evidence>
<dbReference type="GO" id="GO:0016020">
    <property type="term" value="C:membrane"/>
    <property type="evidence" value="ECO:0007669"/>
    <property type="project" value="UniProtKB-SubCell"/>
</dbReference>
<feature type="transmembrane region" description="Helical" evidence="9">
    <location>
        <begin position="825"/>
        <end position="843"/>
    </location>
</feature>
<evidence type="ECO:0000256" key="2">
    <source>
        <dbReference type="ARBA" id="ARBA00007200"/>
    </source>
</evidence>
<dbReference type="PRINTS" id="PR01433">
    <property type="entry name" value="POLYCYSTIN2"/>
</dbReference>
<dbReference type="InParanoid" id="A0A2R5GPI4"/>
<feature type="region of interest" description="Disordered" evidence="8">
    <location>
        <begin position="333"/>
        <end position="354"/>
    </location>
</feature>
<comment type="caution">
    <text evidence="12">The sequence shown here is derived from an EMBL/GenBank/DDBJ whole genome shotgun (WGS) entry which is preliminary data.</text>
</comment>
<feature type="transmembrane region" description="Helical" evidence="9">
    <location>
        <begin position="794"/>
        <end position="813"/>
    </location>
</feature>
<name>A0A2R5GPI4_9STRA</name>
<sequence length="934" mass="103580">MSSGPPLSSSVARRLAADRARLLKERNDLDAEIFKLQQQIDNRKEDLDRTSDELINTLQSLKSLESRLTAAKSKSKSSNITMSEDGKNALHNMTLDRMLDLAKRPWETSLGSSGAPGGVGPSLEQSLVGELSQIGARMQALSNTLEDPFESQRRMTQGKRGGYADVGVAEALSMMRTSIGTAHNTGDTKARESVDVIWEDADLAVVTVTLADHVTFHSVLEYVCAYWDVRSADFALYDPAGKFWPLEADVQDALRSDGPRNQIAQLYLRPTRDYADADEEAAQMHSQADASTAKGADRSQVAQTLRTTKETNFAKSGHFSSNVADIAFLGDGSDPKDDAGTGQSSGGAENRTRKESLAASRLVADLRRVELEQGFHRGYKFSLQLLRNHCELFLYLSLLVLSLMLSFFAIGSYDAQPMVQALESALVGTPFPPCALCKEGRADSLHTFYTSSSQADMYGFLEGPVRSLLTLNASIEASTYSALPATQQYNLLTTKVLLHQIRVKSNCDKPETCYPALKEGTYSKDAYSIGASTATGEDANSPWASAFRFNESTSGRALWPGLALGSVTLLGDRVRINQGGFMLELDMDRGTFDEQIRVLEENDWIDAQTRAVLVNANFYNPNLDLFGVFIGIFQFTTSLGVIPRTHIACVRLDAWGESFPVESILAITAFGIYAILLGFILLDFVMSSQKRRFIRRPRVVVEALLFFILMAGIVGWATSRSKFREAVDQLRPLEPNRPYVDLRGIVFHSGTMRGLMAAGMLLFAVKGTTYLGMNPEVSLLTQTARTALPMMNQFTFIFIVVVLAFAVFGHFVFGRNDFAFYEMDMSIYAVLSLMLGAFDLTTLSPMNSTGAWLTAYSYVTFFVGFFCLYRVFLAIVAQSYSRNMDRVRRDGFYWLPSVNQEYRVYRPHESKLLRGLRVTERYGVTSDENKAKQD</sequence>